<gene>
    <name evidence="1" type="ordered locus">AM1_H0010</name>
</gene>
<proteinExistence type="predicted"/>
<organism evidence="1 2">
    <name type="scientific">Acaryochloris marina (strain MBIC 11017)</name>
    <dbReference type="NCBI Taxonomy" id="329726"/>
    <lineage>
        <taxon>Bacteria</taxon>
        <taxon>Bacillati</taxon>
        <taxon>Cyanobacteriota</taxon>
        <taxon>Cyanophyceae</taxon>
        <taxon>Acaryochloridales</taxon>
        <taxon>Acaryochloridaceae</taxon>
        <taxon>Acaryochloris</taxon>
    </lineage>
</organism>
<keyword evidence="1" id="KW-0614">Plasmid</keyword>
<sequence>MISGVVLGFAIANPDTNTPKSHLLNTLSFSLFQFLERFYIA</sequence>
<dbReference type="EMBL" id="CP000845">
    <property type="protein sequence ID" value="ABW33363.1"/>
    <property type="molecule type" value="Genomic_DNA"/>
</dbReference>
<accession>A8ZQS7</accession>
<dbReference type="Proteomes" id="UP000000268">
    <property type="component" value="Plasmid pREB8"/>
</dbReference>
<dbReference type="KEGG" id="amr:AM1_H0010"/>
<reference evidence="1 2" key="1">
    <citation type="journal article" date="2008" name="Proc. Natl. Acad. Sci. U.S.A.">
        <title>Niche adaptation and genome expansion in the chlorophyll d-producing cyanobacterium Acaryochloris marina.</title>
        <authorList>
            <person name="Swingley W.D."/>
            <person name="Chen M."/>
            <person name="Cheung P.C."/>
            <person name="Conrad A.L."/>
            <person name="Dejesa L.C."/>
            <person name="Hao J."/>
            <person name="Honchak B.M."/>
            <person name="Karbach L.E."/>
            <person name="Kurdoglu A."/>
            <person name="Lahiri S."/>
            <person name="Mastrian S.D."/>
            <person name="Miyashita H."/>
            <person name="Page L."/>
            <person name="Ramakrishna P."/>
            <person name="Satoh S."/>
            <person name="Sattley W.M."/>
            <person name="Shimada Y."/>
            <person name="Taylor H.L."/>
            <person name="Tomo T."/>
            <person name="Tsuchiya T."/>
            <person name="Wang Z.T."/>
            <person name="Raymond J."/>
            <person name="Mimuro M."/>
            <person name="Blankenship R.E."/>
            <person name="Touchman J.W."/>
        </authorList>
    </citation>
    <scope>NUCLEOTIDE SEQUENCE [LARGE SCALE GENOMIC DNA]</scope>
    <source>
        <strain evidence="2">MBIC 11017</strain>
        <plasmid evidence="2">Plasmid pREB8</plasmid>
    </source>
</reference>
<geneLocation type="plasmid" evidence="1 2">
    <name>pREB8</name>
</geneLocation>
<dbReference type="HOGENOM" id="CLU_3264115_0_0_3"/>
<evidence type="ECO:0000313" key="2">
    <source>
        <dbReference type="Proteomes" id="UP000000268"/>
    </source>
</evidence>
<protein>
    <submittedName>
        <fullName evidence="1">Uncharacterized protein</fullName>
    </submittedName>
</protein>
<name>A8ZQS7_ACAM1</name>
<keyword evidence="2" id="KW-1185">Reference proteome</keyword>
<evidence type="ECO:0000313" key="1">
    <source>
        <dbReference type="EMBL" id="ABW33363.1"/>
    </source>
</evidence>
<dbReference type="AlphaFoldDB" id="A8ZQS7"/>